<dbReference type="SUPFAM" id="SSF57783">
    <property type="entry name" value="Zinc beta-ribbon"/>
    <property type="match status" value="1"/>
</dbReference>
<protein>
    <submittedName>
        <fullName evidence="2">Toprim domain-containing protein</fullName>
    </submittedName>
</protein>
<dbReference type="Pfam" id="PF01807">
    <property type="entry name" value="Zn_ribbon_DnaG"/>
    <property type="match status" value="1"/>
</dbReference>
<evidence type="ECO:0000313" key="2">
    <source>
        <dbReference type="EMBL" id="MFC4196967.1"/>
    </source>
</evidence>
<gene>
    <name evidence="2" type="ORF">ACFOUY_09680</name>
</gene>
<evidence type="ECO:0000313" key="3">
    <source>
        <dbReference type="Proteomes" id="UP001595792"/>
    </source>
</evidence>
<dbReference type="EMBL" id="JBHSBY010000090">
    <property type="protein sequence ID" value="MFC4196967.1"/>
    <property type="molecule type" value="Genomic_DNA"/>
</dbReference>
<dbReference type="Gene3D" id="3.90.580.10">
    <property type="entry name" value="Zinc finger, CHC2-type domain"/>
    <property type="match status" value="1"/>
</dbReference>
<evidence type="ECO:0000259" key="1">
    <source>
        <dbReference type="Pfam" id="PF01807"/>
    </source>
</evidence>
<dbReference type="Pfam" id="PF13155">
    <property type="entry name" value="Toprim_2"/>
    <property type="match status" value="1"/>
</dbReference>
<dbReference type="Proteomes" id="UP001595792">
    <property type="component" value="Unassembled WGS sequence"/>
</dbReference>
<dbReference type="RefSeq" id="WP_378960308.1">
    <property type="nucleotide sequence ID" value="NZ_JBHRXC010000016.1"/>
</dbReference>
<dbReference type="Gene3D" id="3.40.1360.10">
    <property type="match status" value="1"/>
</dbReference>
<accession>A0ABV8NL68</accession>
<keyword evidence="3" id="KW-1185">Reference proteome</keyword>
<name>A0ABV8NL68_9SPHI</name>
<sequence length="288" mass="32707">MNIQEAKNQIHILDYLSQKGIFPVKKCCNDHWFKGVYREENTPSLKVNASLNRWYDHGTGTGGNIIDLALKLGNLTVKDALADILNTKENSFSFQAQQSDLTVENNTKVSNLIILREQGLQNRALLQYAAERGITENIAKKYCVEVYYKIISSGKYFFSIAFKNDLGGYALRNKYFKNASSPAGVTSIGFDKPKVKVFEGFFDFLSFKMLSNTNDYDAIILNSLAHINQVEESLLNYDSIELYLDNDTSSKNLKSKLRRRYESVVVDKSDGYSDFKDLNEMLISTRGI</sequence>
<proteinExistence type="predicted"/>
<organism evidence="2 3">
    <name type="scientific">Pedobacter jamesrossensis</name>
    <dbReference type="NCBI Taxonomy" id="1908238"/>
    <lineage>
        <taxon>Bacteria</taxon>
        <taxon>Pseudomonadati</taxon>
        <taxon>Bacteroidota</taxon>
        <taxon>Sphingobacteriia</taxon>
        <taxon>Sphingobacteriales</taxon>
        <taxon>Sphingobacteriaceae</taxon>
        <taxon>Pedobacter</taxon>
    </lineage>
</organism>
<dbReference type="InterPro" id="IPR036977">
    <property type="entry name" value="DNA_primase_Znf_CHC2"/>
</dbReference>
<comment type="caution">
    <text evidence="2">The sequence shown here is derived from an EMBL/GenBank/DDBJ whole genome shotgun (WGS) entry which is preliminary data.</text>
</comment>
<reference evidence="3" key="1">
    <citation type="journal article" date="2019" name="Int. J. Syst. Evol. Microbiol.">
        <title>The Global Catalogue of Microorganisms (GCM) 10K type strain sequencing project: providing services to taxonomists for standard genome sequencing and annotation.</title>
        <authorList>
            <consortium name="The Broad Institute Genomics Platform"/>
            <consortium name="The Broad Institute Genome Sequencing Center for Infectious Disease"/>
            <person name="Wu L."/>
            <person name="Ma J."/>
        </authorList>
    </citation>
    <scope>NUCLEOTIDE SEQUENCE [LARGE SCALE GENOMIC DNA]</scope>
    <source>
        <strain evidence="3">CCM 8689</strain>
    </source>
</reference>
<dbReference type="InterPro" id="IPR002694">
    <property type="entry name" value="Znf_CHC2"/>
</dbReference>
<feature type="domain" description="Zinc finger CHC2-type" evidence="1">
    <location>
        <begin position="3"/>
        <end position="92"/>
    </location>
</feature>